<comment type="caution">
    <text evidence="1">The sequence shown here is derived from an EMBL/GenBank/DDBJ whole genome shotgun (WGS) entry which is preliminary data.</text>
</comment>
<evidence type="ECO:0000313" key="1">
    <source>
        <dbReference type="EMBL" id="MBD2753723.1"/>
    </source>
</evidence>
<evidence type="ECO:0000313" key="2">
    <source>
        <dbReference type="Proteomes" id="UP000653797"/>
    </source>
</evidence>
<gene>
    <name evidence="1" type="ORF">IC230_12535</name>
</gene>
<name>A0A927B1R0_9BACT</name>
<dbReference type="RefSeq" id="WP_191039371.1">
    <property type="nucleotide sequence ID" value="NZ_JACXAA010000004.1"/>
</dbReference>
<sequence>MSEANWRDLYETCQFMEDELTQILDDLESGQRHLDDEAERLPRSLAIRDLLGLTQPIEIVTVCPKCLARERKKVNPVDTAQTALF</sequence>
<dbReference type="AlphaFoldDB" id="A0A927B1R0"/>
<keyword evidence="2" id="KW-1185">Reference proteome</keyword>
<reference evidence="1" key="1">
    <citation type="submission" date="2020-09" db="EMBL/GenBank/DDBJ databases">
        <authorList>
            <person name="Kim M.K."/>
        </authorList>
    </citation>
    <scope>NUCLEOTIDE SEQUENCE</scope>
    <source>
        <strain evidence="1">BT704</strain>
    </source>
</reference>
<protein>
    <submittedName>
        <fullName evidence="1">Uncharacterized protein</fullName>
    </submittedName>
</protein>
<dbReference type="Proteomes" id="UP000653797">
    <property type="component" value="Unassembled WGS sequence"/>
</dbReference>
<accession>A0A927B1R0</accession>
<proteinExistence type="predicted"/>
<organism evidence="1 2">
    <name type="scientific">Spirosoma validum</name>
    <dbReference type="NCBI Taxonomy" id="2771355"/>
    <lineage>
        <taxon>Bacteria</taxon>
        <taxon>Pseudomonadati</taxon>
        <taxon>Bacteroidota</taxon>
        <taxon>Cytophagia</taxon>
        <taxon>Cytophagales</taxon>
        <taxon>Cytophagaceae</taxon>
        <taxon>Spirosoma</taxon>
    </lineage>
</organism>
<dbReference type="EMBL" id="JACXAA010000004">
    <property type="protein sequence ID" value="MBD2753723.1"/>
    <property type="molecule type" value="Genomic_DNA"/>
</dbReference>